<dbReference type="SUPFAM" id="SSF48264">
    <property type="entry name" value="Cytochrome P450"/>
    <property type="match status" value="1"/>
</dbReference>
<evidence type="ECO:0000256" key="4">
    <source>
        <dbReference type="ARBA" id="ARBA00023002"/>
    </source>
</evidence>
<keyword evidence="2 7" id="KW-0349">Heme</keyword>
<dbReference type="InterPro" id="IPR036396">
    <property type="entry name" value="Cyt_P450_sf"/>
</dbReference>
<dbReference type="PhylomeDB" id="A0A022QA57"/>
<proteinExistence type="inferred from homology"/>
<dbReference type="STRING" id="4155.A0A022QA57"/>
<protein>
    <recommendedName>
        <fullName evidence="11">Cytochrome P450</fullName>
    </recommendedName>
</protein>
<dbReference type="OrthoDB" id="1055148at2759"/>
<evidence type="ECO:0000256" key="7">
    <source>
        <dbReference type="PIRSR" id="PIRSR602401-1"/>
    </source>
</evidence>
<dbReference type="eggNOG" id="KOG0156">
    <property type="taxonomic scope" value="Eukaryota"/>
</dbReference>
<evidence type="ECO:0000313" key="10">
    <source>
        <dbReference type="Proteomes" id="UP000030748"/>
    </source>
</evidence>
<evidence type="ECO:0000313" key="9">
    <source>
        <dbReference type="EMBL" id="EYU24831.1"/>
    </source>
</evidence>
<name>A0A022QA57_ERYGU</name>
<comment type="cofactor">
    <cofactor evidence="7">
        <name>heme</name>
        <dbReference type="ChEBI" id="CHEBI:30413"/>
    </cofactor>
</comment>
<dbReference type="OMA" id="EECMVEG"/>
<dbReference type="AlphaFoldDB" id="A0A022QA57"/>
<dbReference type="InterPro" id="IPR050651">
    <property type="entry name" value="Plant_Cytochrome_P450_Monoox"/>
</dbReference>
<keyword evidence="5 7" id="KW-0408">Iron</keyword>
<keyword evidence="6 8" id="KW-0503">Monooxygenase</keyword>
<dbReference type="GO" id="GO:0005506">
    <property type="term" value="F:iron ion binding"/>
    <property type="evidence" value="ECO:0007669"/>
    <property type="project" value="InterPro"/>
</dbReference>
<keyword evidence="4 8" id="KW-0560">Oxidoreductase</keyword>
<evidence type="ECO:0000256" key="1">
    <source>
        <dbReference type="ARBA" id="ARBA00004167"/>
    </source>
</evidence>
<dbReference type="GO" id="GO:0020037">
    <property type="term" value="F:heme binding"/>
    <property type="evidence" value="ECO:0007669"/>
    <property type="project" value="InterPro"/>
</dbReference>
<dbReference type="Pfam" id="PF00067">
    <property type="entry name" value="p450"/>
    <property type="match status" value="1"/>
</dbReference>
<dbReference type="PROSITE" id="PS00086">
    <property type="entry name" value="CYTOCHROME_P450"/>
    <property type="match status" value="1"/>
</dbReference>
<accession>A0A022QA57</accession>
<dbReference type="InterPro" id="IPR017972">
    <property type="entry name" value="Cyt_P450_CS"/>
</dbReference>
<dbReference type="PANTHER" id="PTHR47947:SF24">
    <property type="entry name" value="ISOFLAVONE 2'-HYDROXYLASE-LIKE"/>
    <property type="match status" value="1"/>
</dbReference>
<dbReference type="GO" id="GO:0004497">
    <property type="term" value="F:monooxygenase activity"/>
    <property type="evidence" value="ECO:0000318"/>
    <property type="project" value="GO_Central"/>
</dbReference>
<keyword evidence="10" id="KW-1185">Reference proteome</keyword>
<dbReference type="GO" id="GO:0016020">
    <property type="term" value="C:membrane"/>
    <property type="evidence" value="ECO:0007669"/>
    <property type="project" value="UniProtKB-SubCell"/>
</dbReference>
<comment type="similarity">
    <text evidence="8">Belongs to the cytochrome P450 family.</text>
</comment>
<organism evidence="9 10">
    <name type="scientific">Erythranthe guttata</name>
    <name type="common">Yellow monkey flower</name>
    <name type="synonym">Mimulus guttatus</name>
    <dbReference type="NCBI Taxonomy" id="4155"/>
    <lineage>
        <taxon>Eukaryota</taxon>
        <taxon>Viridiplantae</taxon>
        <taxon>Streptophyta</taxon>
        <taxon>Embryophyta</taxon>
        <taxon>Tracheophyta</taxon>
        <taxon>Spermatophyta</taxon>
        <taxon>Magnoliopsida</taxon>
        <taxon>eudicotyledons</taxon>
        <taxon>Gunneridae</taxon>
        <taxon>Pentapetalae</taxon>
        <taxon>asterids</taxon>
        <taxon>lamiids</taxon>
        <taxon>Lamiales</taxon>
        <taxon>Phrymaceae</taxon>
        <taxon>Erythranthe</taxon>
    </lineage>
</organism>
<dbReference type="InterPro" id="IPR002401">
    <property type="entry name" value="Cyt_P450_E_grp-I"/>
</dbReference>
<gene>
    <name evidence="9" type="ORF">MIMGU_mgv1a022968mg</name>
</gene>
<comment type="subcellular location">
    <subcellularLocation>
        <location evidence="1">Membrane</location>
        <topology evidence="1">Single-pass membrane protein</topology>
    </subcellularLocation>
</comment>
<dbReference type="EMBL" id="KI632106">
    <property type="protein sequence ID" value="EYU24831.1"/>
    <property type="molecule type" value="Genomic_DNA"/>
</dbReference>
<evidence type="ECO:0008006" key="11">
    <source>
        <dbReference type="Google" id="ProtNLM"/>
    </source>
</evidence>
<dbReference type="GO" id="GO:0016705">
    <property type="term" value="F:oxidoreductase activity, acting on paired donors, with incorporation or reduction of molecular oxygen"/>
    <property type="evidence" value="ECO:0007669"/>
    <property type="project" value="InterPro"/>
</dbReference>
<feature type="binding site" description="axial binding residue" evidence="7">
    <location>
        <position position="450"/>
    </location>
    <ligand>
        <name>heme</name>
        <dbReference type="ChEBI" id="CHEBI:30413"/>
    </ligand>
    <ligandPart>
        <name>Fe</name>
        <dbReference type="ChEBI" id="CHEBI:18248"/>
    </ligandPart>
</feature>
<dbReference type="InterPro" id="IPR001128">
    <property type="entry name" value="Cyt_P450"/>
</dbReference>
<evidence type="ECO:0000256" key="8">
    <source>
        <dbReference type="RuleBase" id="RU000461"/>
    </source>
</evidence>
<evidence type="ECO:0000256" key="3">
    <source>
        <dbReference type="ARBA" id="ARBA00022723"/>
    </source>
</evidence>
<evidence type="ECO:0000256" key="5">
    <source>
        <dbReference type="ARBA" id="ARBA00023004"/>
    </source>
</evidence>
<dbReference type="Gene3D" id="1.10.630.10">
    <property type="entry name" value="Cytochrome P450"/>
    <property type="match status" value="1"/>
</dbReference>
<dbReference type="PRINTS" id="PR00385">
    <property type="entry name" value="P450"/>
</dbReference>
<dbReference type="PRINTS" id="PR00463">
    <property type="entry name" value="EP450I"/>
</dbReference>
<evidence type="ECO:0000256" key="6">
    <source>
        <dbReference type="ARBA" id="ARBA00023033"/>
    </source>
</evidence>
<keyword evidence="3 7" id="KW-0479">Metal-binding</keyword>
<dbReference type="Proteomes" id="UP000030748">
    <property type="component" value="Unassembled WGS sequence"/>
</dbReference>
<evidence type="ECO:0000256" key="2">
    <source>
        <dbReference type="ARBA" id="ARBA00022617"/>
    </source>
</evidence>
<reference evidence="9 10" key="1">
    <citation type="journal article" date="2013" name="Proc. Natl. Acad. Sci. U.S.A.">
        <title>Fine-scale variation in meiotic recombination in Mimulus inferred from population shotgun sequencing.</title>
        <authorList>
            <person name="Hellsten U."/>
            <person name="Wright K.M."/>
            <person name="Jenkins J."/>
            <person name="Shu S."/>
            <person name="Yuan Y."/>
            <person name="Wessler S.R."/>
            <person name="Schmutz J."/>
            <person name="Willis J.H."/>
            <person name="Rokhsar D.S."/>
        </authorList>
    </citation>
    <scope>NUCLEOTIDE SEQUENCE [LARGE SCALE GENOMIC DNA]</scope>
    <source>
        <strain evidence="10">cv. DUN x IM62</strain>
    </source>
</reference>
<dbReference type="KEGG" id="egt:105971971"/>
<dbReference type="PANTHER" id="PTHR47947">
    <property type="entry name" value="CYTOCHROME P450 82C3-RELATED"/>
    <property type="match status" value="1"/>
</dbReference>
<sequence length="515" mass="58902">MEALQLQFLYLLPPLFLTLYTITHHFLNKYLNLPPTPFPILPILGHLHFFFFFTKSTTLHRSLSQISRRRGPILLLRLGSRPVLLVSSPSAAQECLVKNDVVFADRPNLLNGKHFGYNFTSLAWAPYGGHWRNLRRISTLELLSARRIHALAGVRADESRSLVQKLIAIGDDDDVDLRKLFFEHVYNAVMRMITGEEAAEEEEEEGWEVFGGIVAEMTEVTLEANVVDFVPLVGRLFGIGDCVERKMSFVQEKRERFMENVIEKHRRKKKEDEDGMEKSLIQFLLDLQREEPEYYTDQTIRNLLLVLLQGATHATSATLEWAFSHLLQNPHILTRARFHIDNHLIGKERHLITESEVAQIPYLHLIINETLRMHPPAPLLTPHLSSQECTIGGFRVPRGTMLLVNAWDIHNNPETWENPNEFLPERFEGVGKNNKNGFDFLPFGWGRRGCPGEKLAVAMIGAVLGCLIQCFEWERVGGGEIDMREGKGVITTRVQPLKAKCCPRSFLVDHSSFLK</sequence>